<keyword evidence="5" id="KW-0406">Ion transport</keyword>
<dbReference type="GO" id="GO:0005886">
    <property type="term" value="C:plasma membrane"/>
    <property type="evidence" value="ECO:0007669"/>
    <property type="project" value="TreeGrafter"/>
</dbReference>
<accession>A0A3P7LPP1</accession>
<keyword evidence="6 8" id="KW-0472">Membrane</keyword>
<dbReference type="PANTHER" id="PTHR11003">
    <property type="entry name" value="POTASSIUM CHANNEL, SUBFAMILY K"/>
    <property type="match status" value="1"/>
</dbReference>
<evidence type="ECO:0000313" key="10">
    <source>
        <dbReference type="EMBL" id="VDN11958.1"/>
    </source>
</evidence>
<dbReference type="SUPFAM" id="SSF81324">
    <property type="entry name" value="Voltage-gated potassium channels"/>
    <property type="match status" value="1"/>
</dbReference>
<reference evidence="10 11" key="1">
    <citation type="submission" date="2018-11" db="EMBL/GenBank/DDBJ databases">
        <authorList>
            <consortium name="Pathogen Informatics"/>
        </authorList>
    </citation>
    <scope>NUCLEOTIDE SEQUENCE [LARGE SCALE GENOMIC DNA]</scope>
</reference>
<keyword evidence="7" id="KW-0407">Ion channel</keyword>
<dbReference type="OrthoDB" id="297496at2759"/>
<dbReference type="Pfam" id="PF07885">
    <property type="entry name" value="Ion_trans_2"/>
    <property type="match status" value="1"/>
</dbReference>
<evidence type="ECO:0000256" key="3">
    <source>
        <dbReference type="ARBA" id="ARBA00022692"/>
    </source>
</evidence>
<name>A0A3P7LPP1_DIBLA</name>
<dbReference type="PANTHER" id="PTHR11003:SF345">
    <property type="entry name" value="TWIK FAMILY OF POTASSIUM CHANNELS PROTEIN 18"/>
    <property type="match status" value="1"/>
</dbReference>
<evidence type="ECO:0000256" key="6">
    <source>
        <dbReference type="ARBA" id="ARBA00023136"/>
    </source>
</evidence>
<gene>
    <name evidence="10" type="ORF">DILT_LOCUS7789</name>
</gene>
<feature type="domain" description="Potassium channel" evidence="9">
    <location>
        <begin position="10"/>
        <end position="81"/>
    </location>
</feature>
<evidence type="ECO:0000256" key="2">
    <source>
        <dbReference type="ARBA" id="ARBA00022448"/>
    </source>
</evidence>
<dbReference type="Proteomes" id="UP000281553">
    <property type="component" value="Unassembled WGS sequence"/>
</dbReference>
<keyword evidence="2" id="KW-0813">Transport</keyword>
<evidence type="ECO:0000256" key="8">
    <source>
        <dbReference type="SAM" id="Phobius"/>
    </source>
</evidence>
<dbReference type="EMBL" id="UYRU01052646">
    <property type="protein sequence ID" value="VDN11958.1"/>
    <property type="molecule type" value="Genomic_DNA"/>
</dbReference>
<feature type="transmembrane region" description="Helical" evidence="8">
    <location>
        <begin position="54"/>
        <end position="74"/>
    </location>
</feature>
<evidence type="ECO:0000256" key="5">
    <source>
        <dbReference type="ARBA" id="ARBA00023065"/>
    </source>
</evidence>
<dbReference type="GO" id="GO:0022841">
    <property type="term" value="F:potassium ion leak channel activity"/>
    <property type="evidence" value="ECO:0007669"/>
    <property type="project" value="TreeGrafter"/>
</dbReference>
<keyword evidence="4 8" id="KW-1133">Transmembrane helix</keyword>
<feature type="transmembrane region" description="Helical" evidence="8">
    <location>
        <begin position="6"/>
        <end position="24"/>
    </location>
</feature>
<evidence type="ECO:0000256" key="1">
    <source>
        <dbReference type="ARBA" id="ARBA00004141"/>
    </source>
</evidence>
<evidence type="ECO:0000313" key="11">
    <source>
        <dbReference type="Proteomes" id="UP000281553"/>
    </source>
</evidence>
<dbReference type="InterPro" id="IPR003280">
    <property type="entry name" value="2pore_dom_K_chnl"/>
</dbReference>
<dbReference type="GO" id="GO:0030322">
    <property type="term" value="P:stabilization of membrane potential"/>
    <property type="evidence" value="ECO:0007669"/>
    <property type="project" value="TreeGrafter"/>
</dbReference>
<dbReference type="AlphaFoldDB" id="A0A3P7LPP1"/>
<evidence type="ECO:0000256" key="4">
    <source>
        <dbReference type="ARBA" id="ARBA00022989"/>
    </source>
</evidence>
<comment type="subcellular location">
    <subcellularLocation>
        <location evidence="1">Membrane</location>
        <topology evidence="1">Multi-pass membrane protein</topology>
    </subcellularLocation>
</comment>
<sequence>MALLVGYFSLSGLIYCWCIGPTAAEWSPFDAVYFSFISITTIGLGDIVPTSETFLNVASLLYILFGIILMNLVFTRMVELMDAKLEAMTAPEAALVTKSTPNRFLKDSVKRQALTGPGAAANTMM</sequence>
<protein>
    <recommendedName>
        <fullName evidence="9">Potassium channel domain-containing protein</fullName>
    </recommendedName>
</protein>
<dbReference type="Gene3D" id="1.10.287.70">
    <property type="match status" value="1"/>
</dbReference>
<keyword evidence="3 8" id="KW-0812">Transmembrane</keyword>
<evidence type="ECO:0000256" key="7">
    <source>
        <dbReference type="ARBA" id="ARBA00023303"/>
    </source>
</evidence>
<keyword evidence="11" id="KW-1185">Reference proteome</keyword>
<dbReference type="InterPro" id="IPR013099">
    <property type="entry name" value="K_chnl_dom"/>
</dbReference>
<organism evidence="10 11">
    <name type="scientific">Dibothriocephalus latus</name>
    <name type="common">Fish tapeworm</name>
    <name type="synonym">Diphyllobothrium latum</name>
    <dbReference type="NCBI Taxonomy" id="60516"/>
    <lineage>
        <taxon>Eukaryota</taxon>
        <taxon>Metazoa</taxon>
        <taxon>Spiralia</taxon>
        <taxon>Lophotrochozoa</taxon>
        <taxon>Platyhelminthes</taxon>
        <taxon>Cestoda</taxon>
        <taxon>Eucestoda</taxon>
        <taxon>Diphyllobothriidea</taxon>
        <taxon>Diphyllobothriidae</taxon>
        <taxon>Dibothriocephalus</taxon>
    </lineage>
</organism>
<proteinExistence type="predicted"/>
<dbReference type="GO" id="GO:0015271">
    <property type="term" value="F:outward rectifier potassium channel activity"/>
    <property type="evidence" value="ECO:0007669"/>
    <property type="project" value="TreeGrafter"/>
</dbReference>
<evidence type="ECO:0000259" key="9">
    <source>
        <dbReference type="Pfam" id="PF07885"/>
    </source>
</evidence>